<reference evidence="4" key="1">
    <citation type="submission" date="2010-11" db="EMBL/GenBank/DDBJ databases">
        <title>The complete genome of Mahella australiensis DSM 15567.</title>
        <authorList>
            <consortium name="US DOE Joint Genome Institute (JGI-PGF)"/>
            <person name="Lucas S."/>
            <person name="Copeland A."/>
            <person name="Lapidus A."/>
            <person name="Bruce D."/>
            <person name="Goodwin L."/>
            <person name="Pitluck S."/>
            <person name="Kyrpides N."/>
            <person name="Mavromatis K."/>
            <person name="Pagani I."/>
            <person name="Ivanova N."/>
            <person name="Teshima H."/>
            <person name="Brettin T."/>
            <person name="Detter J.C."/>
            <person name="Han C."/>
            <person name="Tapia R."/>
            <person name="Land M."/>
            <person name="Hauser L."/>
            <person name="Markowitz V."/>
            <person name="Cheng J.-F."/>
            <person name="Hugenholtz P."/>
            <person name="Woyke T."/>
            <person name="Wu D."/>
            <person name="Spring S."/>
            <person name="Pukall R."/>
            <person name="Steenblock K."/>
            <person name="Schneider S."/>
            <person name="Klenk H.-P."/>
            <person name="Eisen J.A."/>
        </authorList>
    </citation>
    <scope>NUCLEOTIDE SEQUENCE [LARGE SCALE GENOMIC DNA]</scope>
    <source>
        <strain evidence="4">DSM 15567 / CIP 107919 / 50-1 BON</strain>
    </source>
</reference>
<name>F3ZWV0_MAHA5</name>
<gene>
    <name evidence="3" type="ordered locus">Mahau_2409</name>
</gene>
<keyword evidence="4" id="KW-1185">Reference proteome</keyword>
<dbReference type="HOGENOM" id="CLU_1439519_0_0_9"/>
<dbReference type="KEGG" id="mas:Mahau_2409"/>
<dbReference type="Proteomes" id="UP000008457">
    <property type="component" value="Chromosome"/>
</dbReference>
<evidence type="ECO:0000256" key="2">
    <source>
        <dbReference type="SAM" id="MobiDB-lite"/>
    </source>
</evidence>
<evidence type="ECO:0000256" key="1">
    <source>
        <dbReference type="SAM" id="Coils"/>
    </source>
</evidence>
<feature type="coiled-coil region" evidence="1">
    <location>
        <begin position="156"/>
        <end position="183"/>
    </location>
</feature>
<dbReference type="AlphaFoldDB" id="F3ZWV0"/>
<dbReference type="RefSeq" id="WP_013781998.1">
    <property type="nucleotide sequence ID" value="NC_015520.1"/>
</dbReference>
<proteinExistence type="predicted"/>
<organism evidence="3 4">
    <name type="scientific">Mahella australiensis (strain DSM 15567 / CIP 107919 / 50-1 BON)</name>
    <dbReference type="NCBI Taxonomy" id="697281"/>
    <lineage>
        <taxon>Bacteria</taxon>
        <taxon>Bacillati</taxon>
        <taxon>Bacillota</taxon>
        <taxon>Clostridia</taxon>
        <taxon>Thermoanaerobacterales</taxon>
        <taxon>Thermoanaerobacterales Family IV. Incertae Sedis</taxon>
        <taxon>Mahella</taxon>
    </lineage>
</organism>
<accession>F3ZWV0</accession>
<dbReference type="STRING" id="697281.Mahau_2409"/>
<evidence type="ECO:0000313" key="3">
    <source>
        <dbReference type="EMBL" id="AEE97572.1"/>
    </source>
</evidence>
<reference evidence="3 4" key="2">
    <citation type="journal article" date="2011" name="Stand. Genomic Sci.">
        <title>Complete genome sequence of Mahella australiensis type strain (50-1 BON).</title>
        <authorList>
            <person name="Sikorski J."/>
            <person name="Teshima H."/>
            <person name="Nolan M."/>
            <person name="Lucas S."/>
            <person name="Hammon N."/>
            <person name="Deshpande S."/>
            <person name="Cheng J.F."/>
            <person name="Pitluck S."/>
            <person name="Liolios K."/>
            <person name="Pagani I."/>
            <person name="Ivanova N."/>
            <person name="Huntemann M."/>
            <person name="Mavromatis K."/>
            <person name="Ovchinikova G."/>
            <person name="Pati A."/>
            <person name="Tapia R."/>
            <person name="Han C."/>
            <person name="Goodwin L."/>
            <person name="Chen A."/>
            <person name="Palaniappan K."/>
            <person name="Land M."/>
            <person name="Hauser L."/>
            <person name="Ngatchou-Djao O.D."/>
            <person name="Rohde M."/>
            <person name="Pukall R."/>
            <person name="Spring S."/>
            <person name="Abt B."/>
            <person name="Goker M."/>
            <person name="Detter J.C."/>
            <person name="Woyke T."/>
            <person name="Bristow J."/>
            <person name="Markowitz V."/>
            <person name="Hugenholtz P."/>
            <person name="Eisen J.A."/>
            <person name="Kyrpides N.C."/>
            <person name="Klenk H.P."/>
            <person name="Lapidus A."/>
        </authorList>
    </citation>
    <scope>NUCLEOTIDE SEQUENCE [LARGE SCALE GENOMIC DNA]</scope>
    <source>
        <strain evidence="4">DSM 15567 / CIP 107919 / 50-1 BON</strain>
    </source>
</reference>
<feature type="region of interest" description="Disordered" evidence="2">
    <location>
        <begin position="103"/>
        <end position="135"/>
    </location>
</feature>
<feature type="compositionally biased region" description="Low complexity" evidence="2">
    <location>
        <begin position="113"/>
        <end position="124"/>
    </location>
</feature>
<sequence length="188" mass="21172">MKKIYIDTRIQAIDEPLKEEFADRITIDREKADILVLSKKSTEPGEIARLITPAENRRIMFLADNKDTELIAEAKAAGIRDIFYSPVKLPLLSERITEALAQAEPDTAEPNNAKLPAAQPTAAADKPKTDNPADKTDELNAILQTIKKRMANGNQTEVLRKENQELKAEIKKYEDFISVLKEIFIQEV</sequence>
<dbReference type="EMBL" id="CP002360">
    <property type="protein sequence ID" value="AEE97572.1"/>
    <property type="molecule type" value="Genomic_DNA"/>
</dbReference>
<keyword evidence="1" id="KW-0175">Coiled coil</keyword>
<feature type="compositionally biased region" description="Basic and acidic residues" evidence="2">
    <location>
        <begin position="125"/>
        <end position="135"/>
    </location>
</feature>
<evidence type="ECO:0000313" key="4">
    <source>
        <dbReference type="Proteomes" id="UP000008457"/>
    </source>
</evidence>
<protein>
    <submittedName>
        <fullName evidence="3">Uncharacterized protein</fullName>
    </submittedName>
</protein>